<dbReference type="PANTHER" id="PTHR46532:SF4">
    <property type="entry name" value="AAA+ ATPASE DOMAIN-CONTAINING PROTEIN"/>
    <property type="match status" value="1"/>
</dbReference>
<evidence type="ECO:0000259" key="14">
    <source>
        <dbReference type="Pfam" id="PF08393"/>
    </source>
</evidence>
<proteinExistence type="inferred from homology"/>
<evidence type="ECO:0000256" key="6">
    <source>
        <dbReference type="ARBA" id="ARBA00022741"/>
    </source>
</evidence>
<dbReference type="Pfam" id="PF08393">
    <property type="entry name" value="DHC_N2"/>
    <property type="match status" value="1"/>
</dbReference>
<keyword evidence="10" id="KW-0969">Cilium</keyword>
<name>A0A183AEH1_9TREM</name>
<comment type="subcellular location">
    <subcellularLocation>
        <location evidence="1">Cytoplasm</location>
        <location evidence="1">Cytoskeleton</location>
        <location evidence="1">Cilium axoneme</location>
    </subcellularLocation>
</comment>
<evidence type="ECO:0000256" key="4">
    <source>
        <dbReference type="ARBA" id="ARBA00022701"/>
    </source>
</evidence>
<dbReference type="GO" id="GO:0045505">
    <property type="term" value="F:dynein intermediate chain binding"/>
    <property type="evidence" value="ECO:0007669"/>
    <property type="project" value="InterPro"/>
</dbReference>
<evidence type="ECO:0000256" key="10">
    <source>
        <dbReference type="ARBA" id="ARBA00023069"/>
    </source>
</evidence>
<keyword evidence="3" id="KW-0963">Cytoplasm</keyword>
<keyword evidence="4" id="KW-0493">Microtubule</keyword>
<evidence type="ECO:0000256" key="9">
    <source>
        <dbReference type="ARBA" id="ARBA00023054"/>
    </source>
</evidence>
<sequence>LEKKRLLFPRFFFVSDPTLLEILGQASNPHTIQAHLLSVFDNIKTVKFHEKNTDLILTCYSQEGEVLELERPVKAEGHVEVWLSVLLKQAQHSLHEIIHSAYQAVMSTDFNLLEFLNSYPAQVGLLGIQFIWTRDATNALRNARHDRKIMIKTDTAFTRLLTTLIQQTTKDLSTVERTKYETLITIHLHQKDIFTALVSHQITPVVLLL</sequence>
<dbReference type="Gene3D" id="1.20.58.1120">
    <property type="match status" value="1"/>
</dbReference>
<dbReference type="GO" id="GO:0007018">
    <property type="term" value="P:microtubule-based movement"/>
    <property type="evidence" value="ECO:0007669"/>
    <property type="project" value="InterPro"/>
</dbReference>
<feature type="domain" description="Dynein heavy chain linker" evidence="14">
    <location>
        <begin position="1"/>
        <end position="100"/>
    </location>
</feature>
<keyword evidence="5" id="KW-0677">Repeat</keyword>
<organism evidence="15">
    <name type="scientific">Echinostoma caproni</name>
    <dbReference type="NCBI Taxonomy" id="27848"/>
    <lineage>
        <taxon>Eukaryota</taxon>
        <taxon>Metazoa</taxon>
        <taxon>Spiralia</taxon>
        <taxon>Lophotrochozoa</taxon>
        <taxon>Platyhelminthes</taxon>
        <taxon>Trematoda</taxon>
        <taxon>Digenea</taxon>
        <taxon>Plagiorchiida</taxon>
        <taxon>Echinostomata</taxon>
        <taxon>Echinostomatoidea</taxon>
        <taxon>Echinostomatidae</taxon>
        <taxon>Echinostoma</taxon>
    </lineage>
</organism>
<dbReference type="Gene3D" id="3.20.180.20">
    <property type="entry name" value="Dynein heavy chain, N-terminal domain 2"/>
    <property type="match status" value="1"/>
</dbReference>
<dbReference type="InterPro" id="IPR013602">
    <property type="entry name" value="Dynein_heavy_linker"/>
</dbReference>
<dbReference type="GO" id="GO:0005524">
    <property type="term" value="F:ATP binding"/>
    <property type="evidence" value="ECO:0007669"/>
    <property type="project" value="UniProtKB-KW"/>
</dbReference>
<dbReference type="InterPro" id="IPR042228">
    <property type="entry name" value="Dynein_linker_3"/>
</dbReference>
<keyword evidence="12" id="KW-0206">Cytoskeleton</keyword>
<keyword evidence="9" id="KW-0175">Coiled coil</keyword>
<evidence type="ECO:0000256" key="7">
    <source>
        <dbReference type="ARBA" id="ARBA00022840"/>
    </source>
</evidence>
<dbReference type="FunFam" id="3.20.180.20:FF:000001">
    <property type="entry name" value="Dynein axonemal heavy chain 5"/>
    <property type="match status" value="1"/>
</dbReference>
<evidence type="ECO:0000256" key="13">
    <source>
        <dbReference type="ARBA" id="ARBA00023273"/>
    </source>
</evidence>
<dbReference type="GO" id="GO:0005874">
    <property type="term" value="C:microtubule"/>
    <property type="evidence" value="ECO:0007669"/>
    <property type="project" value="UniProtKB-KW"/>
</dbReference>
<dbReference type="WBParaSite" id="ECPE_0000536901-mRNA-1">
    <property type="protein sequence ID" value="ECPE_0000536901-mRNA-1"/>
    <property type="gene ID" value="ECPE_0000536901"/>
</dbReference>
<evidence type="ECO:0000256" key="8">
    <source>
        <dbReference type="ARBA" id="ARBA00023017"/>
    </source>
</evidence>
<comment type="similarity">
    <text evidence="2">Belongs to the dynein heavy chain family.</text>
</comment>
<keyword evidence="13" id="KW-0966">Cell projection</keyword>
<evidence type="ECO:0000256" key="1">
    <source>
        <dbReference type="ARBA" id="ARBA00004430"/>
    </source>
</evidence>
<accession>A0A183AEH1</accession>
<keyword evidence="6" id="KW-0547">Nucleotide-binding</keyword>
<keyword evidence="8" id="KW-0243">Dynein</keyword>
<keyword evidence="7" id="KW-0067">ATP-binding</keyword>
<keyword evidence="11" id="KW-0505">Motor protein</keyword>
<reference evidence="15" key="1">
    <citation type="submission" date="2016-06" db="UniProtKB">
        <authorList>
            <consortium name="WormBaseParasite"/>
        </authorList>
    </citation>
    <scope>IDENTIFICATION</scope>
</reference>
<dbReference type="InterPro" id="IPR026983">
    <property type="entry name" value="DHC"/>
</dbReference>
<dbReference type="AlphaFoldDB" id="A0A183AEH1"/>
<evidence type="ECO:0000256" key="2">
    <source>
        <dbReference type="ARBA" id="ARBA00008887"/>
    </source>
</evidence>
<evidence type="ECO:0000256" key="11">
    <source>
        <dbReference type="ARBA" id="ARBA00023175"/>
    </source>
</evidence>
<evidence type="ECO:0000256" key="5">
    <source>
        <dbReference type="ARBA" id="ARBA00022737"/>
    </source>
</evidence>
<dbReference type="PANTHER" id="PTHR46532">
    <property type="entry name" value="MALE FERTILITY FACTOR KL5"/>
    <property type="match status" value="1"/>
</dbReference>
<evidence type="ECO:0000313" key="15">
    <source>
        <dbReference type="WBParaSite" id="ECPE_0000536901-mRNA-1"/>
    </source>
</evidence>
<evidence type="ECO:0000256" key="12">
    <source>
        <dbReference type="ARBA" id="ARBA00023212"/>
    </source>
</evidence>
<protein>
    <submittedName>
        <fullName evidence="15">DHC_N2 domain-containing protein</fullName>
    </submittedName>
</protein>
<evidence type="ECO:0000256" key="3">
    <source>
        <dbReference type="ARBA" id="ARBA00022490"/>
    </source>
</evidence>
<dbReference type="GO" id="GO:0051959">
    <property type="term" value="F:dynein light intermediate chain binding"/>
    <property type="evidence" value="ECO:0007669"/>
    <property type="project" value="InterPro"/>
</dbReference>
<dbReference type="GO" id="GO:0005858">
    <property type="term" value="C:axonemal dynein complex"/>
    <property type="evidence" value="ECO:0007669"/>
    <property type="project" value="TreeGrafter"/>
</dbReference>